<dbReference type="RefSeq" id="WP_163075677.1">
    <property type="nucleotide sequence ID" value="NZ_CP048630.1"/>
</dbReference>
<dbReference type="EMBL" id="CP048630">
    <property type="protein sequence ID" value="QIB34534.1"/>
    <property type="molecule type" value="Genomic_DNA"/>
</dbReference>
<dbReference type="KEGG" id="apra:G3A50_13040"/>
<organism evidence="1 2">
    <name type="scientific">Ancylobacter pratisalsi</name>
    <dbReference type="NCBI Taxonomy" id="1745854"/>
    <lineage>
        <taxon>Bacteria</taxon>
        <taxon>Pseudomonadati</taxon>
        <taxon>Pseudomonadota</taxon>
        <taxon>Alphaproteobacteria</taxon>
        <taxon>Hyphomicrobiales</taxon>
        <taxon>Xanthobacteraceae</taxon>
        <taxon>Ancylobacter</taxon>
    </lineage>
</organism>
<dbReference type="AlphaFoldDB" id="A0A6P1YS51"/>
<evidence type="ECO:0000313" key="1">
    <source>
        <dbReference type="EMBL" id="QIB34534.1"/>
    </source>
</evidence>
<protein>
    <submittedName>
        <fullName evidence="1">Uncharacterized protein</fullName>
    </submittedName>
</protein>
<name>A0A6P1YS51_9HYPH</name>
<evidence type="ECO:0000313" key="2">
    <source>
        <dbReference type="Proteomes" id="UP000464751"/>
    </source>
</evidence>
<sequence length="90" mass="9796">MGQADRRLCFPLGVDVVVARRALSPSDAEYLRCSLANAVTAILLQAEVIRRHMASGMLQEPAIECATEQIGLNAKQIWQVVEATVLESTT</sequence>
<reference evidence="1 2" key="1">
    <citation type="submission" date="2020-02" db="EMBL/GenBank/DDBJ databases">
        <authorList>
            <person name="Li G."/>
        </authorList>
    </citation>
    <scope>NUCLEOTIDE SEQUENCE [LARGE SCALE GENOMIC DNA]</scope>
    <source>
        <strain evidence="1 2">DSM 102029</strain>
    </source>
</reference>
<proteinExistence type="predicted"/>
<accession>A0A6P1YS51</accession>
<keyword evidence="2" id="KW-1185">Reference proteome</keyword>
<gene>
    <name evidence="1" type="ORF">G3A50_13040</name>
</gene>
<dbReference type="Proteomes" id="UP000464751">
    <property type="component" value="Chromosome"/>
</dbReference>